<keyword evidence="4 7" id="KW-0812">Transmembrane</keyword>
<dbReference type="RefSeq" id="WP_013708025.1">
    <property type="nucleotide sequence ID" value="NC_015389.1"/>
</dbReference>
<dbReference type="STRING" id="700015.Corgl_0155"/>
<keyword evidence="3" id="KW-1003">Cell membrane</keyword>
<gene>
    <name evidence="9" type="ordered locus">Corgl_0155</name>
</gene>
<reference evidence="10" key="1">
    <citation type="journal article" date="2013" name="Stand. Genomic Sci.">
        <title>Complete genome sequence of Coriobacterium glomerans type strain (PW2(T)) from the midgut of Pyrrhocoris apterus L. (red soldier bug).</title>
        <authorList>
            <person name="Stackebrandt E."/>
            <person name="Zeytun A."/>
            <person name="Lapidus A."/>
            <person name="Nolan M."/>
            <person name="Lucas S."/>
            <person name="Hammon N."/>
            <person name="Deshpande S."/>
            <person name="Cheng J.F."/>
            <person name="Tapia R."/>
            <person name="Goodwin L.A."/>
            <person name="Pitluck S."/>
            <person name="Liolios K."/>
            <person name="Pagani I."/>
            <person name="Ivanova N."/>
            <person name="Mavromatis K."/>
            <person name="Mikhailova N."/>
            <person name="Huntemann M."/>
            <person name="Pati A."/>
            <person name="Chen A."/>
            <person name="Palaniappan K."/>
            <person name="Chang Y.J."/>
            <person name="Land M."/>
            <person name="Hauser L."/>
            <person name="Rohde M."/>
            <person name="Pukall R."/>
            <person name="Goker M."/>
            <person name="Detter J.C."/>
            <person name="Woyke T."/>
            <person name="Bristow J."/>
            <person name="Eisen J.A."/>
            <person name="Markowitz V."/>
            <person name="Hugenholtz P."/>
            <person name="Kyrpides N.C."/>
            <person name="Klenk H.P."/>
        </authorList>
    </citation>
    <scope>NUCLEOTIDE SEQUENCE</scope>
    <source>
        <strain evidence="10">ATCC 49209 / DSM 20642 / JCM 10262 / PW2</strain>
    </source>
</reference>
<evidence type="ECO:0000256" key="4">
    <source>
        <dbReference type="ARBA" id="ARBA00022692"/>
    </source>
</evidence>
<dbReference type="Gene3D" id="1.10.3720.10">
    <property type="entry name" value="MetI-like"/>
    <property type="match status" value="1"/>
</dbReference>
<name>F2NA96_CORGP</name>
<keyword evidence="2 7" id="KW-0813">Transport</keyword>
<evidence type="ECO:0000259" key="8">
    <source>
        <dbReference type="PROSITE" id="PS50928"/>
    </source>
</evidence>
<keyword evidence="6 7" id="KW-0472">Membrane</keyword>
<sequence>MERSEMVASTVQSASASQAAVRAADSDDAESAVGLGAGGVRAALGPTGVGEREVRESIWKDVATGIISNRASLASGIFIALLALVAIVTKLFPQILPFDPNVQDLSLSLQAPSAAHLFGTDLQGRDIFCRVLVGTQITLSVGVAAVAFSLSAGVLLGAVAGYKGGRVDTIIMRVMDMMLAIPSILLAIAIMAALGPGIEKAVIAIGLVSIPEYARIVRSEILSIKEHDYIAAARVIGDSNFEIVFRHVLPNVMQSIIVRATLGISSAVLDAAALGFLGLGVQPPCAEWGDMLGRGRNDLLRASWLMLYPGLAITLSVLAFNLLGDGIRDGLDPKARKR</sequence>
<dbReference type="InterPro" id="IPR000515">
    <property type="entry name" value="MetI-like"/>
</dbReference>
<dbReference type="PANTHER" id="PTHR43386">
    <property type="entry name" value="OLIGOPEPTIDE TRANSPORT SYSTEM PERMEASE PROTEIN APPC"/>
    <property type="match status" value="1"/>
</dbReference>
<dbReference type="GO" id="GO:0005886">
    <property type="term" value="C:plasma membrane"/>
    <property type="evidence" value="ECO:0007669"/>
    <property type="project" value="UniProtKB-SubCell"/>
</dbReference>
<evidence type="ECO:0000256" key="3">
    <source>
        <dbReference type="ARBA" id="ARBA00022475"/>
    </source>
</evidence>
<dbReference type="eggNOG" id="COG1173">
    <property type="taxonomic scope" value="Bacteria"/>
</dbReference>
<feature type="transmembrane region" description="Helical" evidence="7">
    <location>
        <begin position="73"/>
        <end position="92"/>
    </location>
</feature>
<dbReference type="AlphaFoldDB" id="F2NA96"/>
<evidence type="ECO:0000256" key="5">
    <source>
        <dbReference type="ARBA" id="ARBA00022989"/>
    </source>
</evidence>
<feature type="transmembrane region" description="Helical" evidence="7">
    <location>
        <begin position="137"/>
        <end position="162"/>
    </location>
</feature>
<dbReference type="Pfam" id="PF12911">
    <property type="entry name" value="OppC_N"/>
    <property type="match status" value="1"/>
</dbReference>
<accession>F2NA96</accession>
<dbReference type="EMBL" id="CP002628">
    <property type="protein sequence ID" value="AEB06282.1"/>
    <property type="molecule type" value="Genomic_DNA"/>
</dbReference>
<feature type="transmembrane region" description="Helical" evidence="7">
    <location>
        <begin position="174"/>
        <end position="195"/>
    </location>
</feature>
<comment type="subcellular location">
    <subcellularLocation>
        <location evidence="1 7">Cell membrane</location>
        <topology evidence="1 7">Multi-pass membrane protein</topology>
    </subcellularLocation>
</comment>
<evidence type="ECO:0000256" key="7">
    <source>
        <dbReference type="RuleBase" id="RU363032"/>
    </source>
</evidence>
<evidence type="ECO:0000256" key="2">
    <source>
        <dbReference type="ARBA" id="ARBA00022448"/>
    </source>
</evidence>
<evidence type="ECO:0000313" key="9">
    <source>
        <dbReference type="EMBL" id="AEB06282.1"/>
    </source>
</evidence>
<dbReference type="PANTHER" id="PTHR43386:SF25">
    <property type="entry name" value="PEPTIDE ABC TRANSPORTER PERMEASE PROTEIN"/>
    <property type="match status" value="1"/>
</dbReference>
<dbReference type="Pfam" id="PF00528">
    <property type="entry name" value="BPD_transp_1"/>
    <property type="match status" value="1"/>
</dbReference>
<organism evidence="9 10">
    <name type="scientific">Coriobacterium glomerans (strain ATCC 49209 / DSM 20642 / JCM 10262 / PW2)</name>
    <dbReference type="NCBI Taxonomy" id="700015"/>
    <lineage>
        <taxon>Bacteria</taxon>
        <taxon>Bacillati</taxon>
        <taxon>Actinomycetota</taxon>
        <taxon>Coriobacteriia</taxon>
        <taxon>Coriobacteriales</taxon>
        <taxon>Coriobacteriaceae</taxon>
        <taxon>Coriobacterium</taxon>
    </lineage>
</organism>
<keyword evidence="5 7" id="KW-1133">Transmembrane helix</keyword>
<dbReference type="InterPro" id="IPR050366">
    <property type="entry name" value="BP-dependent_transpt_permease"/>
</dbReference>
<feature type="domain" description="ABC transmembrane type-1" evidence="8">
    <location>
        <begin position="135"/>
        <end position="324"/>
    </location>
</feature>
<dbReference type="CDD" id="cd06261">
    <property type="entry name" value="TM_PBP2"/>
    <property type="match status" value="1"/>
</dbReference>
<dbReference type="HOGENOM" id="CLU_028518_5_3_11"/>
<dbReference type="SUPFAM" id="SSF161098">
    <property type="entry name" value="MetI-like"/>
    <property type="match status" value="1"/>
</dbReference>
<evidence type="ECO:0000256" key="1">
    <source>
        <dbReference type="ARBA" id="ARBA00004651"/>
    </source>
</evidence>
<dbReference type="PROSITE" id="PS50928">
    <property type="entry name" value="ABC_TM1"/>
    <property type="match status" value="1"/>
</dbReference>
<evidence type="ECO:0000313" key="10">
    <source>
        <dbReference type="Proteomes" id="UP000006851"/>
    </source>
</evidence>
<dbReference type="InterPro" id="IPR025966">
    <property type="entry name" value="OppC_N"/>
</dbReference>
<keyword evidence="10" id="KW-1185">Reference proteome</keyword>
<dbReference type="GO" id="GO:0055085">
    <property type="term" value="P:transmembrane transport"/>
    <property type="evidence" value="ECO:0007669"/>
    <property type="project" value="InterPro"/>
</dbReference>
<protein>
    <submittedName>
        <fullName evidence="9">Binding-protein-dependent transport systems inner membrane component</fullName>
    </submittedName>
</protein>
<dbReference type="Proteomes" id="UP000006851">
    <property type="component" value="Chromosome"/>
</dbReference>
<feature type="transmembrane region" description="Helical" evidence="7">
    <location>
        <begin position="302"/>
        <end position="324"/>
    </location>
</feature>
<evidence type="ECO:0000256" key="6">
    <source>
        <dbReference type="ARBA" id="ARBA00023136"/>
    </source>
</evidence>
<dbReference type="InterPro" id="IPR035906">
    <property type="entry name" value="MetI-like_sf"/>
</dbReference>
<proteinExistence type="inferred from homology"/>
<dbReference type="KEGG" id="cgo:Corgl_0155"/>
<comment type="similarity">
    <text evidence="7">Belongs to the binding-protein-dependent transport system permease family.</text>
</comment>